<dbReference type="AlphaFoldDB" id="A0A6C0H8K7"/>
<organism evidence="1">
    <name type="scientific">viral metagenome</name>
    <dbReference type="NCBI Taxonomy" id="1070528"/>
    <lineage>
        <taxon>unclassified sequences</taxon>
        <taxon>metagenomes</taxon>
        <taxon>organismal metagenomes</taxon>
    </lineage>
</organism>
<evidence type="ECO:0000313" key="1">
    <source>
        <dbReference type="EMBL" id="QHT76700.1"/>
    </source>
</evidence>
<sequence length="32" mass="4056">MQYFKINYFINFSEIFRTQFNLSENNNNNYKN</sequence>
<accession>A0A6C0H8K7</accession>
<reference evidence="1" key="1">
    <citation type="journal article" date="2020" name="Nature">
        <title>Giant virus diversity and host interactions through global metagenomics.</title>
        <authorList>
            <person name="Schulz F."/>
            <person name="Roux S."/>
            <person name="Paez-Espino D."/>
            <person name="Jungbluth S."/>
            <person name="Walsh D.A."/>
            <person name="Denef V.J."/>
            <person name="McMahon K.D."/>
            <person name="Konstantinidis K.T."/>
            <person name="Eloe-Fadrosh E.A."/>
            <person name="Kyrpides N.C."/>
            <person name="Woyke T."/>
        </authorList>
    </citation>
    <scope>NUCLEOTIDE SEQUENCE</scope>
    <source>
        <strain evidence="1">GVMAG-M-3300023179-82</strain>
    </source>
</reference>
<protein>
    <submittedName>
        <fullName evidence="1">Uncharacterized protein</fullName>
    </submittedName>
</protein>
<dbReference type="EMBL" id="MN739900">
    <property type="protein sequence ID" value="QHT76700.1"/>
    <property type="molecule type" value="Genomic_DNA"/>
</dbReference>
<name>A0A6C0H8K7_9ZZZZ</name>
<proteinExistence type="predicted"/>